<evidence type="ECO:0000313" key="1">
    <source>
        <dbReference type="EMBL" id="WIX75770.1"/>
    </source>
</evidence>
<dbReference type="GO" id="GO:0006635">
    <property type="term" value="P:fatty acid beta-oxidation"/>
    <property type="evidence" value="ECO:0007669"/>
    <property type="project" value="TreeGrafter"/>
</dbReference>
<dbReference type="AlphaFoldDB" id="A0A9Y2I8I8"/>
<dbReference type="Proteomes" id="UP001236014">
    <property type="component" value="Chromosome"/>
</dbReference>
<sequence length="249" mass="25707">MDGPVGRITIDQEATRNALSPEVIAGLDKAITAAGDCSVVVVRGRGGTLSAGAELKFLRSVLDDPPAVREYITAIGVTLDRLEAAPFVSVCVIDGYAVAGGCEIMLACDLAVVSETAQIGDRHLEYGLLPGAGGSVRLTHAVAPAIARRLLYTGEIVDGATAAGFGLVSSAVPAAELDDAVEVLVARLARHAPDALRGMKRLHRKALADEPAAAITAERETLLAHLAGPTAREGLAAFAERRAPRFGSL</sequence>
<dbReference type="Gene3D" id="3.90.226.10">
    <property type="entry name" value="2-enoyl-CoA Hydratase, Chain A, domain 1"/>
    <property type="match status" value="1"/>
</dbReference>
<dbReference type="PANTHER" id="PTHR11941">
    <property type="entry name" value="ENOYL-COA HYDRATASE-RELATED"/>
    <property type="match status" value="1"/>
</dbReference>
<dbReference type="Pfam" id="PF00378">
    <property type="entry name" value="ECH_1"/>
    <property type="match status" value="1"/>
</dbReference>
<accession>A0A9Y2I8I8</accession>
<dbReference type="RefSeq" id="WP_285966534.1">
    <property type="nucleotide sequence ID" value="NZ_CP127294.1"/>
</dbReference>
<dbReference type="CDD" id="cd06558">
    <property type="entry name" value="crotonase-like"/>
    <property type="match status" value="1"/>
</dbReference>
<protein>
    <submittedName>
        <fullName evidence="1">Enoyl-CoA hydratase-related protein</fullName>
    </submittedName>
</protein>
<reference evidence="1 2" key="1">
    <citation type="submission" date="2023-06" db="EMBL/GenBank/DDBJ databases">
        <authorList>
            <person name="Oyuntsetseg B."/>
            <person name="Kim S.B."/>
        </authorList>
    </citation>
    <scope>NUCLEOTIDE SEQUENCE [LARGE SCALE GENOMIC DNA]</scope>
    <source>
        <strain evidence="1 2">2-15</strain>
    </source>
</reference>
<gene>
    <name evidence="1" type="ORF">QRX50_30355</name>
</gene>
<dbReference type="EMBL" id="CP127294">
    <property type="protein sequence ID" value="WIX75770.1"/>
    <property type="molecule type" value="Genomic_DNA"/>
</dbReference>
<dbReference type="GO" id="GO:0003824">
    <property type="term" value="F:catalytic activity"/>
    <property type="evidence" value="ECO:0007669"/>
    <property type="project" value="UniProtKB-ARBA"/>
</dbReference>
<keyword evidence="2" id="KW-1185">Reference proteome</keyword>
<organism evidence="1 2">
    <name type="scientific">Amycolatopsis carbonis</name>
    <dbReference type="NCBI Taxonomy" id="715471"/>
    <lineage>
        <taxon>Bacteria</taxon>
        <taxon>Bacillati</taxon>
        <taxon>Actinomycetota</taxon>
        <taxon>Actinomycetes</taxon>
        <taxon>Pseudonocardiales</taxon>
        <taxon>Pseudonocardiaceae</taxon>
        <taxon>Amycolatopsis</taxon>
    </lineage>
</organism>
<dbReference type="KEGG" id="acab:QRX50_30355"/>
<dbReference type="InterPro" id="IPR029045">
    <property type="entry name" value="ClpP/crotonase-like_dom_sf"/>
</dbReference>
<evidence type="ECO:0000313" key="2">
    <source>
        <dbReference type="Proteomes" id="UP001236014"/>
    </source>
</evidence>
<dbReference type="PANTHER" id="PTHR11941:SF54">
    <property type="entry name" value="ENOYL-COA HYDRATASE, MITOCHONDRIAL"/>
    <property type="match status" value="1"/>
</dbReference>
<proteinExistence type="predicted"/>
<dbReference type="InterPro" id="IPR001753">
    <property type="entry name" value="Enoyl-CoA_hydra/iso"/>
</dbReference>
<dbReference type="SUPFAM" id="SSF52096">
    <property type="entry name" value="ClpP/crotonase"/>
    <property type="match status" value="1"/>
</dbReference>
<name>A0A9Y2I8I8_9PSEU</name>